<dbReference type="KEGG" id="ska:CP970_31310"/>
<evidence type="ECO:0000313" key="3">
    <source>
        <dbReference type="Proteomes" id="UP000325529"/>
    </source>
</evidence>
<dbReference type="EMBL" id="CP023699">
    <property type="protein sequence ID" value="QEU94780.1"/>
    <property type="molecule type" value="Genomic_DNA"/>
</dbReference>
<feature type="signal peptide" evidence="1">
    <location>
        <begin position="1"/>
        <end position="32"/>
    </location>
</feature>
<evidence type="ECO:0000313" key="2">
    <source>
        <dbReference type="EMBL" id="QEU94780.1"/>
    </source>
</evidence>
<gene>
    <name evidence="2" type="ORF">CP970_31310</name>
</gene>
<sequence>MRSAVKRLPVVALMTTMLGAVQVIGYASSAQAAEGIQFQQLLNGEKLPDGDVVQATVLPGGAAPDTISIQLKLSGVTWWKGIQTGSIVLCQAQDNQQSSSAQVSVSDFNAHGLQLWKAKTFGVHTEMYNIVDATQKMSGGNSYIFIWTKD</sequence>
<protein>
    <submittedName>
        <fullName evidence="2">Uncharacterized protein</fullName>
    </submittedName>
</protein>
<keyword evidence="3" id="KW-1185">Reference proteome</keyword>
<dbReference type="Proteomes" id="UP000325529">
    <property type="component" value="Chromosome"/>
</dbReference>
<reference evidence="2 3" key="1">
    <citation type="submission" date="2017-09" db="EMBL/GenBank/DDBJ databases">
        <authorList>
            <person name="Lee N."/>
            <person name="Cho B.-K."/>
        </authorList>
    </citation>
    <scope>NUCLEOTIDE SEQUENCE [LARGE SCALE GENOMIC DNA]</scope>
    <source>
        <strain evidence="2 3">ATCC 12853</strain>
    </source>
</reference>
<dbReference type="RefSeq" id="WP_150494245.1">
    <property type="nucleotide sequence ID" value="NZ_CP023699.1"/>
</dbReference>
<organism evidence="2 3">
    <name type="scientific">Streptomyces kanamyceticus</name>
    <dbReference type="NCBI Taxonomy" id="1967"/>
    <lineage>
        <taxon>Bacteria</taxon>
        <taxon>Bacillati</taxon>
        <taxon>Actinomycetota</taxon>
        <taxon>Actinomycetes</taxon>
        <taxon>Kitasatosporales</taxon>
        <taxon>Streptomycetaceae</taxon>
        <taxon>Streptomyces</taxon>
    </lineage>
</organism>
<name>A0A5J6GFS8_STRKN</name>
<accession>A0A5J6GFS8</accession>
<proteinExistence type="predicted"/>
<evidence type="ECO:0000256" key="1">
    <source>
        <dbReference type="SAM" id="SignalP"/>
    </source>
</evidence>
<keyword evidence="1" id="KW-0732">Signal</keyword>
<dbReference type="OrthoDB" id="582160at2"/>
<dbReference type="AlphaFoldDB" id="A0A5J6GFS8"/>
<feature type="chain" id="PRO_5023896565" evidence="1">
    <location>
        <begin position="33"/>
        <end position="150"/>
    </location>
</feature>